<proteinExistence type="predicted"/>
<dbReference type="Proteomes" id="UP001409291">
    <property type="component" value="Unassembled WGS sequence"/>
</dbReference>
<evidence type="ECO:0000313" key="4">
    <source>
        <dbReference type="Proteomes" id="UP001409291"/>
    </source>
</evidence>
<sequence length="353" mass="40959">MFEFEEFKKEVISNFRELLSQHELDLKLENPTPGNLRDLSLKLFANGLSKEDTQVFQDFFNPIKRYDDLETSIRRFPLDKLKPLKNFITAKTSNPDENIVKLLAILTQFGPRPFHKWRELRHLKKRTPEFCDPDRNEKAIVPKASTTAIDQRSQKQENHLAEEEILENKEVEITSADDSSDEEVILKNKDKKKGRLSREETPREKPPSKRTSMKVHVTFSNFQVKQLLYFMGMIAGLFFLYAVSHFLIAKQRMCLIEVQYVSGDDTTQQPYSEIITLDPDHPNYIKIKTHPDTLTEKTIYPVQISKTNNPVEFSTAPDASALQDLKLLKDPNHYIILLYPGEFSVGESMRRGP</sequence>
<evidence type="ECO:0000313" key="3">
    <source>
        <dbReference type="EMBL" id="MEN5376380.1"/>
    </source>
</evidence>
<feature type="transmembrane region" description="Helical" evidence="2">
    <location>
        <begin position="227"/>
        <end position="248"/>
    </location>
</feature>
<keyword evidence="2" id="KW-1133">Transmembrane helix</keyword>
<reference evidence="3 4" key="1">
    <citation type="submission" date="2024-04" db="EMBL/GenBank/DDBJ databases">
        <title>WGS of bacteria from Torrens River.</title>
        <authorList>
            <person name="Wyrsch E.R."/>
            <person name="Drigo B."/>
        </authorList>
    </citation>
    <scope>NUCLEOTIDE SEQUENCE [LARGE SCALE GENOMIC DNA]</scope>
    <source>
        <strain evidence="3 4">TWI391</strain>
    </source>
</reference>
<evidence type="ECO:0000256" key="1">
    <source>
        <dbReference type="SAM" id="MobiDB-lite"/>
    </source>
</evidence>
<feature type="compositionally biased region" description="Basic and acidic residues" evidence="1">
    <location>
        <begin position="196"/>
        <end position="207"/>
    </location>
</feature>
<keyword evidence="2" id="KW-0472">Membrane</keyword>
<organism evidence="3 4">
    <name type="scientific">Sphingobacterium kitahiroshimense</name>
    <dbReference type="NCBI Taxonomy" id="470446"/>
    <lineage>
        <taxon>Bacteria</taxon>
        <taxon>Pseudomonadati</taxon>
        <taxon>Bacteroidota</taxon>
        <taxon>Sphingobacteriia</taxon>
        <taxon>Sphingobacteriales</taxon>
        <taxon>Sphingobacteriaceae</taxon>
        <taxon>Sphingobacterium</taxon>
    </lineage>
</organism>
<dbReference type="RefSeq" id="WP_346580660.1">
    <property type="nucleotide sequence ID" value="NZ_JBDJLH010000001.1"/>
</dbReference>
<protein>
    <submittedName>
        <fullName evidence="3">Uncharacterized protein</fullName>
    </submittedName>
</protein>
<dbReference type="EMBL" id="JBDJNQ010000001">
    <property type="protein sequence ID" value="MEN5376380.1"/>
    <property type="molecule type" value="Genomic_DNA"/>
</dbReference>
<keyword evidence="4" id="KW-1185">Reference proteome</keyword>
<feature type="region of interest" description="Disordered" evidence="1">
    <location>
        <begin position="176"/>
        <end position="212"/>
    </location>
</feature>
<accession>A0ABV0BNI8</accession>
<evidence type="ECO:0000256" key="2">
    <source>
        <dbReference type="SAM" id="Phobius"/>
    </source>
</evidence>
<keyword evidence="2" id="KW-0812">Transmembrane</keyword>
<gene>
    <name evidence="3" type="ORF">ABE541_03815</name>
</gene>
<name>A0ABV0BNI8_9SPHI</name>
<comment type="caution">
    <text evidence="3">The sequence shown here is derived from an EMBL/GenBank/DDBJ whole genome shotgun (WGS) entry which is preliminary data.</text>
</comment>